<dbReference type="GO" id="GO:0005615">
    <property type="term" value="C:extracellular space"/>
    <property type="evidence" value="ECO:0007669"/>
    <property type="project" value="TreeGrafter"/>
</dbReference>
<organism evidence="1">
    <name type="scientific">Magallana gigas</name>
    <name type="common">Pacific oyster</name>
    <name type="synonym">Crassostrea gigas</name>
    <dbReference type="NCBI Taxonomy" id="29159"/>
    <lineage>
        <taxon>Eukaryota</taxon>
        <taxon>Metazoa</taxon>
        <taxon>Spiralia</taxon>
        <taxon>Lophotrochozoa</taxon>
        <taxon>Mollusca</taxon>
        <taxon>Bivalvia</taxon>
        <taxon>Autobranchia</taxon>
        <taxon>Pteriomorphia</taxon>
        <taxon>Ostreida</taxon>
        <taxon>Ostreoidea</taxon>
        <taxon>Ostreidae</taxon>
        <taxon>Magallana</taxon>
    </lineage>
</organism>
<dbReference type="PANTHER" id="PTHR24024:SF18">
    <property type="entry name" value="SHORT-CHAIN COLLAGEN C4-LIKE"/>
    <property type="match status" value="1"/>
</dbReference>
<dbReference type="InterPro" id="IPR051077">
    <property type="entry name" value="Ca-dependent_lectin"/>
</dbReference>
<evidence type="ECO:0008006" key="2">
    <source>
        <dbReference type="Google" id="ProtNLM"/>
    </source>
</evidence>
<proteinExistence type="predicted"/>
<protein>
    <recommendedName>
        <fullName evidence="2">Short-chain collagen C4</fullName>
    </recommendedName>
</protein>
<dbReference type="PANTHER" id="PTHR24024">
    <property type="entry name" value="PULMONARY SURFACTANT-ASSOCIATED PROTEIN A"/>
    <property type="match status" value="1"/>
</dbReference>
<dbReference type="HOGENOM" id="CLU_056628_3_1_1"/>
<accession>K1RQW8</accession>
<dbReference type="AlphaFoldDB" id="K1RQW8"/>
<gene>
    <name evidence="1" type="ORF">CGI_10017433</name>
</gene>
<dbReference type="EMBL" id="JH817725">
    <property type="protein sequence ID" value="EKC36801.1"/>
    <property type="molecule type" value="Genomic_DNA"/>
</dbReference>
<sequence>MLTVIKNKRYKSFIIVARKTCDEGWKLESHGYLMAGYYNHNAGTTYKCVDKDPEGLQGGQSNNNGYLFLFVEGRCGSLKCPPYVEGREIVCAVCSLEK</sequence>
<evidence type="ECO:0000313" key="1">
    <source>
        <dbReference type="EMBL" id="EKC36801.1"/>
    </source>
</evidence>
<dbReference type="InParanoid" id="K1RQW8"/>
<name>K1RQW8_MAGGI</name>
<reference evidence="1" key="1">
    <citation type="journal article" date="2012" name="Nature">
        <title>The oyster genome reveals stress adaptation and complexity of shell formation.</title>
        <authorList>
            <person name="Zhang G."/>
            <person name="Fang X."/>
            <person name="Guo X."/>
            <person name="Li L."/>
            <person name="Luo R."/>
            <person name="Xu F."/>
            <person name="Yang P."/>
            <person name="Zhang L."/>
            <person name="Wang X."/>
            <person name="Qi H."/>
            <person name="Xiong Z."/>
            <person name="Que H."/>
            <person name="Xie Y."/>
            <person name="Holland P.W."/>
            <person name="Paps J."/>
            <person name="Zhu Y."/>
            <person name="Wu F."/>
            <person name="Chen Y."/>
            <person name="Wang J."/>
            <person name="Peng C."/>
            <person name="Meng J."/>
            <person name="Yang L."/>
            <person name="Liu J."/>
            <person name="Wen B."/>
            <person name="Zhang N."/>
            <person name="Huang Z."/>
            <person name="Zhu Q."/>
            <person name="Feng Y."/>
            <person name="Mount A."/>
            <person name="Hedgecock D."/>
            <person name="Xu Z."/>
            <person name="Liu Y."/>
            <person name="Domazet-Loso T."/>
            <person name="Du Y."/>
            <person name="Sun X."/>
            <person name="Zhang S."/>
            <person name="Liu B."/>
            <person name="Cheng P."/>
            <person name="Jiang X."/>
            <person name="Li J."/>
            <person name="Fan D."/>
            <person name="Wang W."/>
            <person name="Fu W."/>
            <person name="Wang T."/>
            <person name="Wang B."/>
            <person name="Zhang J."/>
            <person name="Peng Z."/>
            <person name="Li Y."/>
            <person name="Li N."/>
            <person name="Wang J."/>
            <person name="Chen M."/>
            <person name="He Y."/>
            <person name="Tan F."/>
            <person name="Song X."/>
            <person name="Zheng Q."/>
            <person name="Huang R."/>
            <person name="Yang H."/>
            <person name="Du X."/>
            <person name="Chen L."/>
            <person name="Yang M."/>
            <person name="Gaffney P.M."/>
            <person name="Wang S."/>
            <person name="Luo L."/>
            <person name="She Z."/>
            <person name="Ming Y."/>
            <person name="Huang W."/>
            <person name="Zhang S."/>
            <person name="Huang B."/>
            <person name="Zhang Y."/>
            <person name="Qu T."/>
            <person name="Ni P."/>
            <person name="Miao G."/>
            <person name="Wang J."/>
            <person name="Wang Q."/>
            <person name="Steinberg C.E."/>
            <person name="Wang H."/>
            <person name="Li N."/>
            <person name="Qian L."/>
            <person name="Zhang G."/>
            <person name="Li Y."/>
            <person name="Yang H."/>
            <person name="Liu X."/>
            <person name="Wang J."/>
            <person name="Yin Y."/>
            <person name="Wang J."/>
        </authorList>
    </citation>
    <scope>NUCLEOTIDE SEQUENCE [LARGE SCALE GENOMIC DNA]</scope>
    <source>
        <strain evidence="1">05x7-T-G4-1.051#20</strain>
    </source>
</reference>